<protein>
    <submittedName>
        <fullName evidence="1">Uncharacterized protein</fullName>
    </submittedName>
</protein>
<accession>A0ACB8DBL6</accession>
<organism evidence="1 2">
    <name type="scientific">Dermacentor silvarum</name>
    <name type="common">Tick</name>
    <dbReference type="NCBI Taxonomy" id="543639"/>
    <lineage>
        <taxon>Eukaryota</taxon>
        <taxon>Metazoa</taxon>
        <taxon>Ecdysozoa</taxon>
        <taxon>Arthropoda</taxon>
        <taxon>Chelicerata</taxon>
        <taxon>Arachnida</taxon>
        <taxon>Acari</taxon>
        <taxon>Parasitiformes</taxon>
        <taxon>Ixodida</taxon>
        <taxon>Ixodoidea</taxon>
        <taxon>Ixodidae</taxon>
        <taxon>Rhipicephalinae</taxon>
        <taxon>Dermacentor</taxon>
    </lineage>
</organism>
<dbReference type="Proteomes" id="UP000821865">
    <property type="component" value="Chromosome 2"/>
</dbReference>
<sequence length="278" mass="30582">MGHALAKETINPRTGMTPKDTRLLKQTWRNLCDHNRNYGVLILQAFFHKQPDTMHLFRHFRGKPLQTLPGDILFRTHACALGYQLTSMVDNSDDVELLEALIRKNAEVHNKHPGVMPMHFHIMGKAVMEVLQTKNGKLMTPGALLAWERLFTFIAIVTATVFEASKGTCDEGKKAEDDADNTSTASKKLQPQRSASRSSASSSAGSKSSTNAGHSKITTSAPSQHKSQRPSTTAIVPYNLSSEASASHKGPKVSLANLRAQQSKISLKKQPKESEKKN</sequence>
<evidence type="ECO:0000313" key="2">
    <source>
        <dbReference type="Proteomes" id="UP000821865"/>
    </source>
</evidence>
<evidence type="ECO:0000313" key="1">
    <source>
        <dbReference type="EMBL" id="KAH7965370.1"/>
    </source>
</evidence>
<proteinExistence type="predicted"/>
<comment type="caution">
    <text evidence="1">The sequence shown here is derived from an EMBL/GenBank/DDBJ whole genome shotgun (WGS) entry which is preliminary data.</text>
</comment>
<keyword evidence="2" id="KW-1185">Reference proteome</keyword>
<gene>
    <name evidence="1" type="ORF">HPB49_006578</name>
</gene>
<dbReference type="EMBL" id="CM023471">
    <property type="protein sequence ID" value="KAH7965370.1"/>
    <property type="molecule type" value="Genomic_DNA"/>
</dbReference>
<name>A0ACB8DBL6_DERSI</name>
<reference evidence="1" key="1">
    <citation type="submission" date="2020-05" db="EMBL/GenBank/DDBJ databases">
        <title>Large-scale comparative analyses of tick genomes elucidate their genetic diversity and vector capacities.</title>
        <authorList>
            <person name="Jia N."/>
            <person name="Wang J."/>
            <person name="Shi W."/>
            <person name="Du L."/>
            <person name="Sun Y."/>
            <person name="Zhan W."/>
            <person name="Jiang J."/>
            <person name="Wang Q."/>
            <person name="Zhang B."/>
            <person name="Ji P."/>
            <person name="Sakyi L.B."/>
            <person name="Cui X."/>
            <person name="Yuan T."/>
            <person name="Jiang B."/>
            <person name="Yang W."/>
            <person name="Lam T.T.-Y."/>
            <person name="Chang Q."/>
            <person name="Ding S."/>
            <person name="Wang X."/>
            <person name="Zhu J."/>
            <person name="Ruan X."/>
            <person name="Zhao L."/>
            <person name="Wei J."/>
            <person name="Que T."/>
            <person name="Du C."/>
            <person name="Cheng J."/>
            <person name="Dai P."/>
            <person name="Han X."/>
            <person name="Huang E."/>
            <person name="Gao Y."/>
            <person name="Liu J."/>
            <person name="Shao H."/>
            <person name="Ye R."/>
            <person name="Li L."/>
            <person name="Wei W."/>
            <person name="Wang X."/>
            <person name="Wang C."/>
            <person name="Yang T."/>
            <person name="Huo Q."/>
            <person name="Li W."/>
            <person name="Guo W."/>
            <person name="Chen H."/>
            <person name="Zhou L."/>
            <person name="Ni X."/>
            <person name="Tian J."/>
            <person name="Zhou Y."/>
            <person name="Sheng Y."/>
            <person name="Liu T."/>
            <person name="Pan Y."/>
            <person name="Xia L."/>
            <person name="Li J."/>
            <person name="Zhao F."/>
            <person name="Cao W."/>
        </authorList>
    </citation>
    <scope>NUCLEOTIDE SEQUENCE</scope>
    <source>
        <strain evidence="1">Dsil-2018</strain>
    </source>
</reference>